<keyword evidence="2" id="KW-1133">Transmembrane helix</keyword>
<dbReference type="AlphaFoldDB" id="A0A8H3L5F5"/>
<dbReference type="GO" id="GO:0005886">
    <property type="term" value="C:plasma membrane"/>
    <property type="evidence" value="ECO:0007669"/>
    <property type="project" value="TreeGrafter"/>
</dbReference>
<dbReference type="PANTHER" id="PTHR10582:SF2">
    <property type="entry name" value="INACTIVE"/>
    <property type="match status" value="1"/>
</dbReference>
<keyword evidence="1" id="KW-0677">Repeat</keyword>
<comment type="caution">
    <text evidence="3">The sequence shown here is derived from an EMBL/GenBank/DDBJ whole genome shotgun (WGS) entry which is preliminary data.</text>
</comment>
<proteinExistence type="predicted"/>
<dbReference type="GO" id="GO:0005216">
    <property type="term" value="F:monoatomic ion channel activity"/>
    <property type="evidence" value="ECO:0007669"/>
    <property type="project" value="InterPro"/>
</dbReference>
<dbReference type="PANTHER" id="PTHR10582">
    <property type="entry name" value="TRANSIENT RECEPTOR POTENTIAL ION CHANNEL PROTEIN"/>
    <property type="match status" value="1"/>
</dbReference>
<evidence type="ECO:0000256" key="2">
    <source>
        <dbReference type="SAM" id="Phobius"/>
    </source>
</evidence>
<dbReference type="Gene3D" id="1.10.287.70">
    <property type="match status" value="1"/>
</dbReference>
<feature type="transmembrane region" description="Helical" evidence="2">
    <location>
        <begin position="522"/>
        <end position="541"/>
    </location>
</feature>
<organism evidence="3 4">
    <name type="scientific">Rhizophagus clarus</name>
    <dbReference type="NCBI Taxonomy" id="94130"/>
    <lineage>
        <taxon>Eukaryota</taxon>
        <taxon>Fungi</taxon>
        <taxon>Fungi incertae sedis</taxon>
        <taxon>Mucoromycota</taxon>
        <taxon>Glomeromycotina</taxon>
        <taxon>Glomeromycetes</taxon>
        <taxon>Glomerales</taxon>
        <taxon>Glomeraceae</taxon>
        <taxon>Rhizophagus</taxon>
    </lineage>
</organism>
<evidence type="ECO:0008006" key="5">
    <source>
        <dbReference type="Google" id="ProtNLM"/>
    </source>
</evidence>
<evidence type="ECO:0000313" key="4">
    <source>
        <dbReference type="Proteomes" id="UP000615446"/>
    </source>
</evidence>
<name>A0A8H3L5F5_9GLOM</name>
<feature type="transmembrane region" description="Helical" evidence="2">
    <location>
        <begin position="499"/>
        <end position="515"/>
    </location>
</feature>
<protein>
    <recommendedName>
        <fullName evidence="5">Ion transport domain-containing protein</fullName>
    </recommendedName>
</protein>
<keyword evidence="2" id="KW-0472">Membrane</keyword>
<gene>
    <name evidence="3" type="ORF">RCL2_000909300</name>
</gene>
<dbReference type="InterPro" id="IPR024862">
    <property type="entry name" value="TRPV"/>
</dbReference>
<dbReference type="GO" id="GO:0098703">
    <property type="term" value="P:calcium ion import across plasma membrane"/>
    <property type="evidence" value="ECO:0007669"/>
    <property type="project" value="TreeGrafter"/>
</dbReference>
<feature type="transmembrane region" description="Helical" evidence="2">
    <location>
        <begin position="626"/>
        <end position="651"/>
    </location>
</feature>
<sequence>MKIFYNEEIKFDDDKRNKGNYNLFGISFTLNDIQLNDFMCLSSLIPYLLPTNREIQNFMEYCWRECLGRLKRIIYYQKNTNLEVYQLFHGYVWKIKLEEEMDFSLKDSDNAVEDWYFDNDCKINKKTYDIYQCLSIHLFNPYVDTIRVLFQEVVSDYNKCEKEKLELAQNSIKWEIELCISNHNKYYGIKLQVFKKTNVNNEWDLICATTTTTEHYKFNNITLYLRDSEKRIDILQHHKVVIFSKPTLPLPKFEEGLSVSIAKANKEYLLKYRVELLSFAIKNMRKKILLKCIIKLYSFIIKEPRKNKDIVEKIANLIFDIYKRCIEYDDKEFLLKYGVKLLSFAIVEHKNIDRQNNNLHLCCFQPLQVHFINELYLNSFTAFYFYVTSKFSKNITIPTITFMNPYINADIYKTWNGEALINFKWNIYGKYYYIMIWIGFIALLGCFTAAATIPQEYIDDHTQKQLLIALIILGFIHLSFEVHQMIYDFNKWIHDFWKIFEFESFGIYFAIIISVGKQIISFFVVLLIIIISFAHAFYISLLPRSNFSFEKRTINNDPNNPWNIVPSYNQVFENRTIDPNPFIIQPPNRNTNMFVDFRTALFAMYKFLTGDSSALSNWTYTDNPSLAILIVLFSLLIVVYLMNLFIGLLNIAIDKDNDRVSYLILKAQVDIILSLCCLITVILKIH</sequence>
<feature type="transmembrane region" description="Helical" evidence="2">
    <location>
        <begin position="466"/>
        <end position="487"/>
    </location>
</feature>
<evidence type="ECO:0000313" key="3">
    <source>
        <dbReference type="EMBL" id="GES81852.1"/>
    </source>
</evidence>
<feature type="transmembrane region" description="Helical" evidence="2">
    <location>
        <begin position="431"/>
        <end position="454"/>
    </location>
</feature>
<keyword evidence="2" id="KW-0812">Transmembrane</keyword>
<reference evidence="3" key="1">
    <citation type="submission" date="2019-10" db="EMBL/GenBank/DDBJ databases">
        <title>Conservation and host-specific expression of non-tandemly repeated heterogenous ribosome RNA gene in arbuscular mycorrhizal fungi.</title>
        <authorList>
            <person name="Maeda T."/>
            <person name="Kobayashi Y."/>
            <person name="Nakagawa T."/>
            <person name="Ezawa T."/>
            <person name="Yamaguchi K."/>
            <person name="Bino T."/>
            <person name="Nishimoto Y."/>
            <person name="Shigenobu S."/>
            <person name="Kawaguchi M."/>
        </authorList>
    </citation>
    <scope>NUCLEOTIDE SEQUENCE</scope>
    <source>
        <strain evidence="3">HR1</strain>
    </source>
</reference>
<evidence type="ECO:0000256" key="1">
    <source>
        <dbReference type="ARBA" id="ARBA00022737"/>
    </source>
</evidence>
<dbReference type="EMBL" id="BLAL01000058">
    <property type="protein sequence ID" value="GES81852.1"/>
    <property type="molecule type" value="Genomic_DNA"/>
</dbReference>
<dbReference type="Proteomes" id="UP000615446">
    <property type="component" value="Unassembled WGS sequence"/>
</dbReference>
<accession>A0A8H3L5F5</accession>
<feature type="transmembrane region" description="Helical" evidence="2">
    <location>
        <begin position="663"/>
        <end position="683"/>
    </location>
</feature>